<dbReference type="STRING" id="77586.A0A0D9VWB5"/>
<keyword evidence="3" id="KW-0677">Repeat</keyword>
<dbReference type="GO" id="GO:0003714">
    <property type="term" value="F:transcription corepressor activity"/>
    <property type="evidence" value="ECO:0007669"/>
    <property type="project" value="InterPro"/>
</dbReference>
<evidence type="ECO:0000256" key="3">
    <source>
        <dbReference type="ARBA" id="ARBA00022737"/>
    </source>
</evidence>
<evidence type="ECO:0000256" key="5">
    <source>
        <dbReference type="SAM" id="MobiDB-lite"/>
    </source>
</evidence>
<evidence type="ECO:0000313" key="6">
    <source>
        <dbReference type="EnsemblPlants" id="LPERR03G21400.1"/>
    </source>
</evidence>
<evidence type="ECO:0000256" key="4">
    <source>
        <dbReference type="ARBA" id="ARBA00023242"/>
    </source>
</evidence>
<comment type="subcellular location">
    <subcellularLocation>
        <location evidence="1">Nucleus</location>
    </subcellularLocation>
</comment>
<reference evidence="6" key="3">
    <citation type="submission" date="2015-04" db="UniProtKB">
        <authorList>
            <consortium name="EnsemblPlants"/>
        </authorList>
    </citation>
    <scope>IDENTIFICATION</scope>
</reference>
<dbReference type="Proteomes" id="UP000032180">
    <property type="component" value="Chromosome 3"/>
</dbReference>
<dbReference type="Gene3D" id="1.20.960.30">
    <property type="match status" value="1"/>
</dbReference>
<keyword evidence="2" id="KW-0853">WD repeat</keyword>
<dbReference type="eggNOG" id="KOG0273">
    <property type="taxonomic scope" value="Eukaryota"/>
</dbReference>
<protein>
    <submittedName>
        <fullName evidence="6">Uncharacterized protein</fullName>
    </submittedName>
</protein>
<reference evidence="7" key="2">
    <citation type="submission" date="2013-12" db="EMBL/GenBank/DDBJ databases">
        <authorList>
            <person name="Yu Y."/>
            <person name="Lee S."/>
            <person name="de Baynast K."/>
            <person name="Wissotski M."/>
            <person name="Liu L."/>
            <person name="Talag J."/>
            <person name="Goicoechea J."/>
            <person name="Angelova A."/>
            <person name="Jetty R."/>
            <person name="Kudrna D."/>
            <person name="Golser W."/>
            <person name="Rivera L."/>
            <person name="Zhang J."/>
            <person name="Wing R."/>
        </authorList>
    </citation>
    <scope>NUCLEOTIDE SEQUENCE</scope>
</reference>
<dbReference type="Gramene" id="LPERR03G21400.1">
    <property type="protein sequence ID" value="LPERR03G21400.1"/>
    <property type="gene ID" value="LPERR03G21400"/>
</dbReference>
<dbReference type="PANTHER" id="PTHR22846">
    <property type="entry name" value="WD40 REPEAT PROTEIN"/>
    <property type="match status" value="1"/>
</dbReference>
<dbReference type="EnsemblPlants" id="LPERR03G21400.1">
    <property type="protein sequence ID" value="LPERR03G21400.1"/>
    <property type="gene ID" value="LPERR03G21400"/>
</dbReference>
<dbReference type="InterPro" id="IPR045183">
    <property type="entry name" value="Ebi-like"/>
</dbReference>
<evidence type="ECO:0000256" key="2">
    <source>
        <dbReference type="ARBA" id="ARBA00022574"/>
    </source>
</evidence>
<keyword evidence="4" id="KW-0539">Nucleus</keyword>
<name>A0A0D9VWB5_9ORYZ</name>
<keyword evidence="7" id="KW-1185">Reference proteome</keyword>
<organism evidence="6 7">
    <name type="scientific">Leersia perrieri</name>
    <dbReference type="NCBI Taxonomy" id="77586"/>
    <lineage>
        <taxon>Eukaryota</taxon>
        <taxon>Viridiplantae</taxon>
        <taxon>Streptophyta</taxon>
        <taxon>Embryophyta</taxon>
        <taxon>Tracheophyta</taxon>
        <taxon>Spermatophyta</taxon>
        <taxon>Magnoliopsida</taxon>
        <taxon>Liliopsida</taxon>
        <taxon>Poales</taxon>
        <taxon>Poaceae</taxon>
        <taxon>BOP clade</taxon>
        <taxon>Oryzoideae</taxon>
        <taxon>Oryzeae</taxon>
        <taxon>Oryzinae</taxon>
        <taxon>Leersia</taxon>
    </lineage>
</organism>
<sequence>MAGLNPGELTAKDLNAVVYRYLTDSGFVHTAFNFYNEARLDSDEIEVKKIPQGALINVVYKGLRHIEFEVNNEVADDGNFHHFSALDLLTKDVSELAIIARAKPDSVETAEEKKNDTEEKKNDTVKTVEEQKSDDAEDTIPLRIQPARKVKDDAINRVNIRKLMDKANTTEVPNTSAEHSVLPDLAAAAEPGPGDHGPLPGLRRLLTTYVSRD</sequence>
<feature type="region of interest" description="Disordered" evidence="5">
    <location>
        <begin position="104"/>
        <end position="136"/>
    </location>
</feature>
<dbReference type="GO" id="GO:0006357">
    <property type="term" value="P:regulation of transcription by RNA polymerase II"/>
    <property type="evidence" value="ECO:0007669"/>
    <property type="project" value="TreeGrafter"/>
</dbReference>
<dbReference type="Pfam" id="PF08513">
    <property type="entry name" value="LisH"/>
    <property type="match status" value="1"/>
</dbReference>
<proteinExistence type="predicted"/>
<dbReference type="GO" id="GO:0000118">
    <property type="term" value="C:histone deacetylase complex"/>
    <property type="evidence" value="ECO:0007669"/>
    <property type="project" value="TreeGrafter"/>
</dbReference>
<feature type="compositionally biased region" description="Basic and acidic residues" evidence="5">
    <location>
        <begin position="104"/>
        <end position="134"/>
    </location>
</feature>
<accession>A0A0D9VWB5</accession>
<dbReference type="PROSITE" id="PS50896">
    <property type="entry name" value="LISH"/>
    <property type="match status" value="1"/>
</dbReference>
<evidence type="ECO:0000256" key="1">
    <source>
        <dbReference type="ARBA" id="ARBA00004123"/>
    </source>
</evidence>
<dbReference type="HOGENOM" id="CLU_125204_0_0_1"/>
<dbReference type="AlphaFoldDB" id="A0A0D9VWB5"/>
<evidence type="ECO:0000313" key="7">
    <source>
        <dbReference type="Proteomes" id="UP000032180"/>
    </source>
</evidence>
<dbReference type="InterPro" id="IPR006594">
    <property type="entry name" value="LisH"/>
</dbReference>
<reference evidence="6 7" key="1">
    <citation type="submission" date="2012-08" db="EMBL/GenBank/DDBJ databases">
        <title>Oryza genome evolution.</title>
        <authorList>
            <person name="Wing R.A."/>
        </authorList>
    </citation>
    <scope>NUCLEOTIDE SEQUENCE</scope>
</reference>
<dbReference type="PANTHER" id="PTHR22846:SF55">
    <property type="entry name" value="LISH DOMAIN-CONTAINING PROTEIN"/>
    <property type="match status" value="1"/>
</dbReference>